<dbReference type="Gene3D" id="3.40.50.10950">
    <property type="match status" value="1"/>
</dbReference>
<evidence type="ECO:0000313" key="11">
    <source>
        <dbReference type="Proteomes" id="UP000266305"/>
    </source>
</evidence>
<evidence type="ECO:0000256" key="4">
    <source>
        <dbReference type="ARBA" id="ARBA00012707"/>
    </source>
</evidence>
<dbReference type="NCBIfam" id="TIGR00651">
    <property type="entry name" value="pta"/>
    <property type="match status" value="1"/>
</dbReference>
<comment type="similarity">
    <text evidence="3">Belongs to the phosphate acetyltransferase and butyryltransferase family.</text>
</comment>
<dbReference type="InterPro" id="IPR004614">
    <property type="entry name" value="P_AcTrfase"/>
</dbReference>
<protein>
    <recommendedName>
        <fullName evidence="5">Phosphate acetyltransferase</fullName>
        <ecNumber evidence="4">2.3.1.8</ecNumber>
    </recommendedName>
    <alternativeName>
        <fullName evidence="8">Phosphotransacetylase</fullName>
    </alternativeName>
</protein>
<dbReference type="PANTHER" id="PTHR43356">
    <property type="entry name" value="PHOSPHATE ACETYLTRANSFERASE"/>
    <property type="match status" value="1"/>
</dbReference>
<organism evidence="10 11">
    <name type="scientific">Cereibacter sphaeroides</name>
    <name type="common">Rhodobacter sphaeroides</name>
    <dbReference type="NCBI Taxonomy" id="1063"/>
    <lineage>
        <taxon>Bacteria</taxon>
        <taxon>Pseudomonadati</taxon>
        <taxon>Pseudomonadota</taxon>
        <taxon>Alphaproteobacteria</taxon>
        <taxon>Rhodobacterales</taxon>
        <taxon>Paracoccaceae</taxon>
        <taxon>Cereibacter</taxon>
    </lineage>
</organism>
<dbReference type="InterPro" id="IPR042112">
    <property type="entry name" value="P_AcTrfase_dom2"/>
</dbReference>
<dbReference type="GO" id="GO:0008959">
    <property type="term" value="F:phosphate acetyltransferase activity"/>
    <property type="evidence" value="ECO:0007669"/>
    <property type="project" value="UniProtKB-EC"/>
</dbReference>
<evidence type="ECO:0000256" key="8">
    <source>
        <dbReference type="ARBA" id="ARBA00031108"/>
    </source>
</evidence>
<evidence type="ECO:0000256" key="7">
    <source>
        <dbReference type="ARBA" id="ARBA00023315"/>
    </source>
</evidence>
<evidence type="ECO:0000256" key="3">
    <source>
        <dbReference type="ARBA" id="ARBA00005656"/>
    </source>
</evidence>
<keyword evidence="7 10" id="KW-0012">Acyltransferase</keyword>
<dbReference type="Gene3D" id="3.40.50.10750">
    <property type="entry name" value="Isocitrate/Isopropylmalate dehydrogenase-like"/>
    <property type="match status" value="1"/>
</dbReference>
<evidence type="ECO:0000256" key="1">
    <source>
        <dbReference type="ARBA" id="ARBA00000705"/>
    </source>
</evidence>
<evidence type="ECO:0000256" key="5">
    <source>
        <dbReference type="ARBA" id="ARBA00021528"/>
    </source>
</evidence>
<dbReference type="AlphaFoldDB" id="A0AAX1UKA6"/>
<dbReference type="InterPro" id="IPR012147">
    <property type="entry name" value="P_Ac_Bu_trans"/>
</dbReference>
<dbReference type="PIRSF" id="PIRSF000428">
    <property type="entry name" value="P_Ac_trans"/>
    <property type="match status" value="1"/>
</dbReference>
<evidence type="ECO:0000259" key="9">
    <source>
        <dbReference type="Pfam" id="PF01515"/>
    </source>
</evidence>
<name>A0AAX1UKA6_CERSP</name>
<dbReference type="InterPro" id="IPR042113">
    <property type="entry name" value="P_AcTrfase_dom1"/>
</dbReference>
<dbReference type="InterPro" id="IPR002505">
    <property type="entry name" value="PTA_PTB"/>
</dbReference>
<dbReference type="PANTHER" id="PTHR43356:SF3">
    <property type="entry name" value="PHOSPHATE ACETYLTRANSFERASE"/>
    <property type="match status" value="1"/>
</dbReference>
<reference evidence="10 11" key="1">
    <citation type="submission" date="2018-08" db="EMBL/GenBank/DDBJ databases">
        <title>Draft genome sequence of Rhodobacter sphaeroides FY.</title>
        <authorList>
            <person name="Rayyan A."/>
            <person name="Meyer T.E."/>
            <person name="Kyndt J.A."/>
        </authorList>
    </citation>
    <scope>NUCLEOTIDE SEQUENCE [LARGE SCALE GENOMIC DNA]</scope>
    <source>
        <strain evidence="10 11">FY</strain>
    </source>
</reference>
<evidence type="ECO:0000256" key="6">
    <source>
        <dbReference type="ARBA" id="ARBA00022679"/>
    </source>
</evidence>
<comment type="pathway">
    <text evidence="2">Metabolic intermediate biosynthesis; acetyl-CoA biosynthesis; acetyl-CoA from acetate: step 2/2.</text>
</comment>
<sequence length="332" mass="34562">MKPLERILATARAHPRHILLPEGEDPRVALAARRLTEEGLARVSLMNGPEIAGVTRICPAEAPDLPELADRWHLMRAAKGMTGAQALIEMRDPIRQAAMRVRMGLADGTVAGAVATTADTVRAALQIIGRAEGAPLVSSFFLMLACEGGAPIRGGMIFADCGLVVDPDAEGLAAIARASAESCRTLLGEEPRVALLSFSTAGSADHPSLGKIREALRLIRATDPALEVDGEIQFDAALDEAIRARKAPGSRLTGRPNVFIFPDLASGNIGYKIAQRLGGLGAVGPILQGLARPANDLSRGCTVEDIVHAAAITAVQAAPDPAATPEGLAAAR</sequence>
<feature type="domain" description="Phosphate acetyl/butaryl transferase" evidence="9">
    <location>
        <begin position="4"/>
        <end position="314"/>
    </location>
</feature>
<proteinExistence type="inferred from homology"/>
<keyword evidence="6 10" id="KW-0808">Transferase</keyword>
<evidence type="ECO:0000256" key="2">
    <source>
        <dbReference type="ARBA" id="ARBA00004989"/>
    </source>
</evidence>
<dbReference type="Proteomes" id="UP000266305">
    <property type="component" value="Unassembled WGS sequence"/>
</dbReference>
<gene>
    <name evidence="10" type="primary">pta</name>
    <name evidence="10" type="ORF">D1114_11830</name>
</gene>
<dbReference type="EC" id="2.3.1.8" evidence="4"/>
<comment type="catalytic activity">
    <reaction evidence="1">
        <text>acetyl-CoA + phosphate = acetyl phosphate + CoA</text>
        <dbReference type="Rhea" id="RHEA:19521"/>
        <dbReference type="ChEBI" id="CHEBI:22191"/>
        <dbReference type="ChEBI" id="CHEBI:43474"/>
        <dbReference type="ChEBI" id="CHEBI:57287"/>
        <dbReference type="ChEBI" id="CHEBI:57288"/>
        <dbReference type="EC" id="2.3.1.8"/>
    </reaction>
</comment>
<dbReference type="InterPro" id="IPR050500">
    <property type="entry name" value="Phos_Acetyltrans/Butyryltrans"/>
</dbReference>
<dbReference type="EMBL" id="QWGP01000011">
    <property type="protein sequence ID" value="RHZ94746.1"/>
    <property type="molecule type" value="Genomic_DNA"/>
</dbReference>
<dbReference type="NCBIfam" id="NF007233">
    <property type="entry name" value="PRK09653.1"/>
    <property type="match status" value="1"/>
</dbReference>
<dbReference type="SUPFAM" id="SSF53659">
    <property type="entry name" value="Isocitrate/Isopropylmalate dehydrogenase-like"/>
    <property type="match status" value="1"/>
</dbReference>
<dbReference type="Pfam" id="PF01515">
    <property type="entry name" value="PTA_PTB"/>
    <property type="match status" value="1"/>
</dbReference>
<accession>A0AAX1UKA6</accession>
<dbReference type="RefSeq" id="WP_119000272.1">
    <property type="nucleotide sequence ID" value="NZ_QWGP01000011.1"/>
</dbReference>
<comment type="caution">
    <text evidence="10">The sequence shown here is derived from an EMBL/GenBank/DDBJ whole genome shotgun (WGS) entry which is preliminary data.</text>
</comment>
<evidence type="ECO:0000313" key="10">
    <source>
        <dbReference type="EMBL" id="RHZ94746.1"/>
    </source>
</evidence>